<accession>A0A085ZNZ6</accession>
<comment type="caution">
    <text evidence="1">The sequence shown here is derived from an EMBL/GenBank/DDBJ whole genome shotgun (WGS) entry which is preliminary data.</text>
</comment>
<dbReference type="STRING" id="362418.IW19_11735"/>
<dbReference type="Proteomes" id="UP000028715">
    <property type="component" value="Unassembled WGS sequence"/>
</dbReference>
<proteinExistence type="predicted"/>
<evidence type="ECO:0008006" key="3">
    <source>
        <dbReference type="Google" id="ProtNLM"/>
    </source>
</evidence>
<dbReference type="EMBL" id="JPRL01000001">
    <property type="protein sequence ID" value="KFF06160.1"/>
    <property type="molecule type" value="Genomic_DNA"/>
</dbReference>
<organism evidence="1 2">
    <name type="scientific">Flavobacterium reichenbachii</name>
    <dbReference type="NCBI Taxonomy" id="362418"/>
    <lineage>
        <taxon>Bacteria</taxon>
        <taxon>Pseudomonadati</taxon>
        <taxon>Bacteroidota</taxon>
        <taxon>Flavobacteriia</taxon>
        <taxon>Flavobacteriales</taxon>
        <taxon>Flavobacteriaceae</taxon>
        <taxon>Flavobacterium</taxon>
    </lineage>
</organism>
<dbReference type="AlphaFoldDB" id="A0A085ZNZ6"/>
<reference evidence="1 2" key="1">
    <citation type="submission" date="2014-07" db="EMBL/GenBank/DDBJ databases">
        <title>Genome of Flavobacterium reichenbachii LMG 25512.</title>
        <authorList>
            <person name="Stropko S.J."/>
            <person name="Pipes S.E."/>
            <person name="Newman J.D."/>
        </authorList>
    </citation>
    <scope>NUCLEOTIDE SEQUENCE [LARGE SCALE GENOMIC DNA]</scope>
    <source>
        <strain evidence="1 2">LMG 25512</strain>
    </source>
</reference>
<gene>
    <name evidence="1" type="ORF">IW19_11735</name>
</gene>
<keyword evidence="2" id="KW-1185">Reference proteome</keyword>
<evidence type="ECO:0000313" key="2">
    <source>
        <dbReference type="Proteomes" id="UP000028715"/>
    </source>
</evidence>
<dbReference type="OrthoDB" id="623514at2"/>
<name>A0A085ZNZ6_9FLAO</name>
<dbReference type="RefSeq" id="WP_035684320.1">
    <property type="nucleotide sequence ID" value="NZ_JPRL01000001.1"/>
</dbReference>
<protein>
    <recommendedName>
        <fullName evidence="3">WG repeat-containing protein</fullName>
    </recommendedName>
</protein>
<evidence type="ECO:0000313" key="1">
    <source>
        <dbReference type="EMBL" id="KFF06160.1"/>
    </source>
</evidence>
<sequence>MKNIFFLIVCFIYAGLNAQTINLEAKAIELGVDRISKIGSTKIYRLNKNELYGFADENFSIIIPCENDYNEFVGNHYLRIRNSNGKYSLFDMSLKKYVQKDKHYISIIYTITTGNTAKSYFSSSNLVEDDTIIYDLEGKTIANIKDYSISMHGGNEYGIIMLENGNGSNFKMLNEFGKEIASFDYIYCPYKDRDYFYVRKDSNIYTNPSRKYGIINHEGKELLKLNHDKITFQEESIIITLKDKITVLDRNLKLKFNLENAINADGVRGNTFLAQYPNNKWKVIDADGRTLFKVEAKKVESYPNNLFKVENQNTSYFVNMEGKTVSAE</sequence>